<dbReference type="Gene3D" id="2.130.10.30">
    <property type="entry name" value="Regulator of chromosome condensation 1/beta-lactamase-inhibitor protein II"/>
    <property type="match status" value="1"/>
</dbReference>
<evidence type="ECO:0000256" key="1">
    <source>
        <dbReference type="PROSITE-ProRule" id="PRU00235"/>
    </source>
</evidence>
<dbReference type="PRINTS" id="PR00633">
    <property type="entry name" value="RCCNDNSATION"/>
</dbReference>
<keyword evidence="2" id="KW-1185">Reference proteome</keyword>
<proteinExistence type="predicted"/>
<dbReference type="PANTHER" id="PTHR46849:SF1">
    <property type="entry name" value="RCC1 DOMAIN-CONTAINING PROTEIN 1"/>
    <property type="match status" value="1"/>
</dbReference>
<name>A0A7I5E537_HAECO</name>
<dbReference type="OrthoDB" id="5370059at2759"/>
<feature type="repeat" description="RCC1" evidence="1">
    <location>
        <begin position="248"/>
        <end position="297"/>
    </location>
</feature>
<accession>A0A7I5E537</accession>
<dbReference type="WBParaSite" id="HCON_00002970-00001">
    <property type="protein sequence ID" value="HCON_00002970-00001"/>
    <property type="gene ID" value="HCON_00002970"/>
</dbReference>
<dbReference type="PROSITE" id="PS50012">
    <property type="entry name" value="RCC1_3"/>
    <property type="match status" value="2"/>
</dbReference>
<sequence>MCMPLKRETGGDNDELDVLWRLRSTFDEVLVHETSFVVRFPFLEKVVNVDVGSQILDACATLNFVTVITDGHIFIAHKDELDVPKCCVCKTGAAPSLEFEPAEWVSVTSESRPTAISDRWWTKKKPPSHVILTSTVSTVYLVYTLDGVSTVVRLFNETAYLESGIIKSSVVQVPEDIKIVTAVSGHDHSLFLTDKGAVYALGTGSRGELGNGLIPRVCELTWVEALEGLKVVDIAGAGWHSGVLTNDGDVYLWGWNHRGQLGDEKEQVEYYPSPLEIDIRVVRIEMREHLTALWTAEDGEEPSMVFGSSDIGMPVIRLRYYDEIPDSNVAEDRNVEMLFVKKNKQDDSVFERRGGINTQLDHSELHGSFEYPIRERD</sequence>
<dbReference type="SUPFAM" id="SSF50985">
    <property type="entry name" value="RCC1/BLIP-II"/>
    <property type="match status" value="1"/>
</dbReference>
<evidence type="ECO:0000313" key="3">
    <source>
        <dbReference type="WBParaSite" id="HCON_00002970-00001"/>
    </source>
</evidence>
<dbReference type="InterPro" id="IPR009091">
    <property type="entry name" value="RCC1/BLIP-II"/>
</dbReference>
<dbReference type="AlphaFoldDB" id="A0A7I5E537"/>
<dbReference type="InterPro" id="IPR052830">
    <property type="entry name" value="RCC1_domain-containing"/>
</dbReference>
<feature type="repeat" description="RCC1" evidence="1">
    <location>
        <begin position="196"/>
        <end position="247"/>
    </location>
</feature>
<dbReference type="Proteomes" id="UP000025227">
    <property type="component" value="Unplaced"/>
</dbReference>
<evidence type="ECO:0000313" key="2">
    <source>
        <dbReference type="Proteomes" id="UP000025227"/>
    </source>
</evidence>
<dbReference type="Pfam" id="PF00415">
    <property type="entry name" value="RCC1"/>
    <property type="match status" value="1"/>
</dbReference>
<protein>
    <submittedName>
        <fullName evidence="3">RCC1 domain-containing protein 1</fullName>
    </submittedName>
</protein>
<dbReference type="InterPro" id="IPR000408">
    <property type="entry name" value="Reg_chr_condens"/>
</dbReference>
<dbReference type="PANTHER" id="PTHR46849">
    <property type="entry name" value="RCC1 DOMAIN-CONTAINING PROTEIN 1"/>
    <property type="match status" value="1"/>
</dbReference>
<organism evidence="2 3">
    <name type="scientific">Haemonchus contortus</name>
    <name type="common">Barber pole worm</name>
    <dbReference type="NCBI Taxonomy" id="6289"/>
    <lineage>
        <taxon>Eukaryota</taxon>
        <taxon>Metazoa</taxon>
        <taxon>Ecdysozoa</taxon>
        <taxon>Nematoda</taxon>
        <taxon>Chromadorea</taxon>
        <taxon>Rhabditida</taxon>
        <taxon>Rhabditina</taxon>
        <taxon>Rhabditomorpha</taxon>
        <taxon>Strongyloidea</taxon>
        <taxon>Trichostrongylidae</taxon>
        <taxon>Haemonchus</taxon>
    </lineage>
</organism>
<reference evidence="3" key="1">
    <citation type="submission" date="2020-12" db="UniProtKB">
        <authorList>
            <consortium name="WormBaseParasite"/>
        </authorList>
    </citation>
    <scope>IDENTIFICATION</scope>
    <source>
        <strain evidence="3">MHco3</strain>
    </source>
</reference>
<dbReference type="OMA" id="RIEMREH"/>